<proteinExistence type="predicted"/>
<evidence type="ECO:0000313" key="1">
    <source>
        <dbReference type="EMBL" id="CCI88441.1"/>
    </source>
</evidence>
<dbReference type="EMBL" id="HE956708">
    <property type="protein sequence ID" value="CCI88441.1"/>
    <property type="molecule type" value="Genomic_DNA"/>
</dbReference>
<protein>
    <submittedName>
        <fullName evidence="1">Uncharacterized protein</fullName>
    </submittedName>
</protein>
<name>I7K2K2_9CAUD</name>
<sequence length="44" mass="5433">MQNKENELHQQRLHNTIVKQFVQGHKQYTDADFIKYLKSYLRIK</sequence>
<dbReference type="GeneID" id="14296696"/>
<keyword evidence="2" id="KW-1185">Reference proteome</keyword>
<dbReference type="KEGG" id="vg:14296696"/>
<dbReference type="RefSeq" id="YP_007236992.1">
    <property type="nucleotide sequence ID" value="NC_019919.2"/>
</dbReference>
<gene>
    <name evidence="1" type="primary">g013</name>
    <name evidence="1" type="ORF">BN79_013</name>
</gene>
<accession>I7K2K2</accession>
<evidence type="ECO:0000313" key="2">
    <source>
        <dbReference type="Proteomes" id="UP000002908"/>
    </source>
</evidence>
<organism evidence="1 2">
    <name type="scientific">Yersinia phage phiR2-01</name>
    <dbReference type="NCBI Taxonomy" id="1206557"/>
    <lineage>
        <taxon>Viruses</taxon>
        <taxon>Duplodnaviria</taxon>
        <taxon>Heunggongvirae</taxon>
        <taxon>Uroviricota</taxon>
        <taxon>Caudoviricetes</taxon>
        <taxon>Demerecviridae</taxon>
        <taxon>Markadamsvirinae</taxon>
        <taxon>Epseptimavirus</taxon>
        <taxon>Epseptimavirus R201</taxon>
    </lineage>
</organism>
<reference evidence="1" key="1">
    <citation type="submission" date="2016-03" db="EMBL/GenBank/DDBJ databases">
        <title>Genomic, physiological and proteomic characterization of the T5-like bacteriophage phiR2-01 infecting Yersinia enterocolitia.</title>
        <authorList>
            <person name="Pajunen M.I."/>
            <person name="Happonen L.J."/>
            <person name="Jun J.W."/>
            <person name="Malmstrom J."/>
            <person name="Nawaz A."/>
            <person name="Mattinen L."/>
            <person name="Skurnik M."/>
        </authorList>
    </citation>
    <scope>NUCLEOTIDE SEQUENCE</scope>
</reference>
<dbReference type="Proteomes" id="UP000002908">
    <property type="component" value="Segment"/>
</dbReference>